<name>A0A239WSW5_9ACTN</name>
<feature type="domain" description="Smf/DprA SLOG" evidence="2">
    <location>
        <begin position="72"/>
        <end position="296"/>
    </location>
</feature>
<dbReference type="PANTHER" id="PTHR43022:SF1">
    <property type="entry name" value="PROTEIN SMF"/>
    <property type="match status" value="1"/>
</dbReference>
<gene>
    <name evidence="3" type="primary">smf</name>
    <name evidence="3" type="ORF">SAMEA4412665_01545</name>
</gene>
<dbReference type="Pfam" id="PF02481">
    <property type="entry name" value="DNA_processg_A"/>
    <property type="match status" value="1"/>
</dbReference>
<sequence>MTWDDERRARAGLCAVCPPGDPWLRRALHDRSAVELWDVISHSSEEDARTRRAHKLSVDRLMDTTEELGFEFLIPTDEQWPVSLGDLDFVDEHLGGPPVGLWTRGHADLANRVATCVAIVGSRAATSYGQDVASELAFDLARRSDIPDHTSWTIISGGAFGVDVAAHRGALAARGCTVSVQAGGLDQLYPRGNTAVLEQVACDGVLVSEVPPGAHPTKPGFLARNRLIAAMSSGVVIVEAGIRSGALNTTMWANALMRPVMAIPGPVTSSMSAGTHRLIRDNQAVLVRDADDVSAQIGPLQPELPPVRSPQRQIDTLRSDLLAVHEALPASGGSWVDEIALDAGVAVSECLALLAELAELGMAQRGSDGTWSVVPPWQRGACGM</sequence>
<dbReference type="EMBL" id="LT906441">
    <property type="protein sequence ID" value="SNV37581.1"/>
    <property type="molecule type" value="Genomic_DNA"/>
</dbReference>
<reference evidence="3 4" key="1">
    <citation type="submission" date="2017-06" db="EMBL/GenBank/DDBJ databases">
        <authorList>
            <consortium name="Pathogen Informatics"/>
        </authorList>
    </citation>
    <scope>NUCLEOTIDE SEQUENCE [LARGE SCALE GENOMIC DNA]</scope>
    <source>
        <strain evidence="3 4">NCTC11865</strain>
    </source>
</reference>
<dbReference type="SUPFAM" id="SSF102405">
    <property type="entry name" value="MCP/YpsA-like"/>
    <property type="match status" value="1"/>
</dbReference>
<evidence type="ECO:0000313" key="3">
    <source>
        <dbReference type="EMBL" id="SNV37581.1"/>
    </source>
</evidence>
<evidence type="ECO:0000313" key="4">
    <source>
        <dbReference type="Proteomes" id="UP000215332"/>
    </source>
</evidence>
<dbReference type="RefSeq" id="WP_021104706.1">
    <property type="nucleotide sequence ID" value="NZ_JAWFFS010000032.1"/>
</dbReference>
<dbReference type="eggNOG" id="COG0758">
    <property type="taxonomic scope" value="Bacteria"/>
</dbReference>
<dbReference type="Gene3D" id="3.40.50.450">
    <property type="match status" value="1"/>
</dbReference>
<dbReference type="InterPro" id="IPR003488">
    <property type="entry name" value="DprA"/>
</dbReference>
<organism evidence="3 4">
    <name type="scientific">Cutibacterium granulosum</name>
    <dbReference type="NCBI Taxonomy" id="33011"/>
    <lineage>
        <taxon>Bacteria</taxon>
        <taxon>Bacillati</taxon>
        <taxon>Actinomycetota</taxon>
        <taxon>Actinomycetes</taxon>
        <taxon>Propionibacteriales</taxon>
        <taxon>Propionibacteriaceae</taxon>
        <taxon>Cutibacterium</taxon>
    </lineage>
</organism>
<protein>
    <submittedName>
        <fullName evidence="3">Transposase and inactivated derivatives</fullName>
    </submittedName>
</protein>
<evidence type="ECO:0000259" key="2">
    <source>
        <dbReference type="Pfam" id="PF02481"/>
    </source>
</evidence>
<dbReference type="GO" id="GO:0009294">
    <property type="term" value="P:DNA-mediated transformation"/>
    <property type="evidence" value="ECO:0007669"/>
    <property type="project" value="InterPro"/>
</dbReference>
<comment type="similarity">
    <text evidence="1">Belongs to the DprA/Smf family.</text>
</comment>
<accession>A0A239WSW5</accession>
<dbReference type="PANTHER" id="PTHR43022">
    <property type="entry name" value="PROTEIN SMF"/>
    <property type="match status" value="1"/>
</dbReference>
<dbReference type="Proteomes" id="UP000215332">
    <property type="component" value="Chromosome 1"/>
</dbReference>
<evidence type="ECO:0000256" key="1">
    <source>
        <dbReference type="ARBA" id="ARBA00006525"/>
    </source>
</evidence>
<dbReference type="AlphaFoldDB" id="A0A239WSW5"/>
<proteinExistence type="inferred from homology"/>
<dbReference type="KEGG" id="cgrn:4412665_01545"/>
<dbReference type="InterPro" id="IPR057666">
    <property type="entry name" value="DrpA_SLOG"/>
</dbReference>